<organism evidence="1 2">
    <name type="scientific">Dryococelus australis</name>
    <dbReference type="NCBI Taxonomy" id="614101"/>
    <lineage>
        <taxon>Eukaryota</taxon>
        <taxon>Metazoa</taxon>
        <taxon>Ecdysozoa</taxon>
        <taxon>Arthropoda</taxon>
        <taxon>Hexapoda</taxon>
        <taxon>Insecta</taxon>
        <taxon>Pterygota</taxon>
        <taxon>Neoptera</taxon>
        <taxon>Polyneoptera</taxon>
        <taxon>Phasmatodea</taxon>
        <taxon>Verophasmatodea</taxon>
        <taxon>Anareolatae</taxon>
        <taxon>Phasmatidae</taxon>
        <taxon>Eurycanthinae</taxon>
        <taxon>Dryococelus</taxon>
    </lineage>
</organism>
<dbReference type="EMBL" id="JARBHB010000001">
    <property type="protein sequence ID" value="KAJ8897196.1"/>
    <property type="molecule type" value="Genomic_DNA"/>
</dbReference>
<gene>
    <name evidence="1" type="ORF">PR048_002542</name>
</gene>
<proteinExistence type="predicted"/>
<sequence>MNALQTVHYIAAAWKVTPTTIANCFVKCAVSCETPSCVEEDDPQFDDDFKKLDKIYVGLDVCASCYEVATCGIQL</sequence>
<dbReference type="Proteomes" id="UP001159363">
    <property type="component" value="Chromosome 1"/>
</dbReference>
<protein>
    <submittedName>
        <fullName evidence="1">Uncharacterized protein</fullName>
    </submittedName>
</protein>
<keyword evidence="2" id="KW-1185">Reference proteome</keyword>
<name>A0ABQ9IKH6_9NEOP</name>
<reference evidence="1 2" key="1">
    <citation type="submission" date="2023-02" db="EMBL/GenBank/DDBJ databases">
        <title>LHISI_Scaffold_Assembly.</title>
        <authorList>
            <person name="Stuart O.P."/>
            <person name="Cleave R."/>
            <person name="Magrath M.J.L."/>
            <person name="Mikheyev A.S."/>
        </authorList>
    </citation>
    <scope>NUCLEOTIDE SEQUENCE [LARGE SCALE GENOMIC DNA]</scope>
    <source>
        <strain evidence="1">Daus_M_001</strain>
        <tissue evidence="1">Leg muscle</tissue>
    </source>
</reference>
<evidence type="ECO:0000313" key="2">
    <source>
        <dbReference type="Proteomes" id="UP001159363"/>
    </source>
</evidence>
<comment type="caution">
    <text evidence="1">The sequence shown here is derived from an EMBL/GenBank/DDBJ whole genome shotgun (WGS) entry which is preliminary data.</text>
</comment>
<accession>A0ABQ9IKH6</accession>
<evidence type="ECO:0000313" key="1">
    <source>
        <dbReference type="EMBL" id="KAJ8897196.1"/>
    </source>
</evidence>